<dbReference type="InterPro" id="IPR051550">
    <property type="entry name" value="SCF-Subunits/Alg-Epimerases"/>
</dbReference>
<keyword evidence="7" id="KW-0862">Zinc</keyword>
<evidence type="ECO:0000256" key="9">
    <source>
        <dbReference type="PROSITE-ProRule" id="PRU00508"/>
    </source>
</evidence>
<protein>
    <submittedName>
        <fullName evidence="14">F-box domain-containing protein</fullName>
    </submittedName>
</protein>
<comment type="subcellular location">
    <subcellularLocation>
        <location evidence="1">Nucleus</location>
    </subcellularLocation>
</comment>
<dbReference type="InterPro" id="IPR006626">
    <property type="entry name" value="PbH1"/>
</dbReference>
<dbReference type="PROSITE" id="PS50181">
    <property type="entry name" value="FBOX"/>
    <property type="match status" value="1"/>
</dbReference>
<keyword evidence="4" id="KW-0677">Repeat</keyword>
<dbReference type="GO" id="GO:0042981">
    <property type="term" value="P:regulation of apoptotic process"/>
    <property type="evidence" value="ECO:0007669"/>
    <property type="project" value="TreeGrafter"/>
</dbReference>
<evidence type="ECO:0000313" key="13">
    <source>
        <dbReference type="Proteomes" id="UP000887575"/>
    </source>
</evidence>
<evidence type="ECO:0000256" key="5">
    <source>
        <dbReference type="ARBA" id="ARBA00022771"/>
    </source>
</evidence>
<dbReference type="Proteomes" id="UP000887575">
    <property type="component" value="Unassembled WGS sequence"/>
</dbReference>
<dbReference type="FunFam" id="2.160.20.10:FF:000006">
    <property type="entry name" value="F-box only protein 11"/>
    <property type="match status" value="1"/>
</dbReference>
<dbReference type="SUPFAM" id="SSF81383">
    <property type="entry name" value="F-box domain"/>
    <property type="match status" value="1"/>
</dbReference>
<dbReference type="SMART" id="SM00396">
    <property type="entry name" value="ZnF_UBR1"/>
    <property type="match status" value="1"/>
</dbReference>
<dbReference type="InterPro" id="IPR036047">
    <property type="entry name" value="F-box-like_dom_sf"/>
</dbReference>
<dbReference type="Pfam" id="PF12937">
    <property type="entry name" value="F-box-like"/>
    <property type="match status" value="1"/>
</dbReference>
<dbReference type="InterPro" id="IPR039448">
    <property type="entry name" value="Beta_helix"/>
</dbReference>
<dbReference type="Pfam" id="PF02207">
    <property type="entry name" value="zf-UBR"/>
    <property type="match status" value="1"/>
</dbReference>
<dbReference type="WBParaSite" id="MBELARI_LOCUS14727">
    <property type="protein sequence ID" value="MBELARI_LOCUS14727"/>
    <property type="gene ID" value="MBELARI_LOCUS14727"/>
</dbReference>
<feature type="region of interest" description="Disordered" evidence="10">
    <location>
        <begin position="1"/>
        <end position="133"/>
    </location>
</feature>
<organism evidence="13 14">
    <name type="scientific">Mesorhabditis belari</name>
    <dbReference type="NCBI Taxonomy" id="2138241"/>
    <lineage>
        <taxon>Eukaryota</taxon>
        <taxon>Metazoa</taxon>
        <taxon>Ecdysozoa</taxon>
        <taxon>Nematoda</taxon>
        <taxon>Chromadorea</taxon>
        <taxon>Rhabditida</taxon>
        <taxon>Rhabditina</taxon>
        <taxon>Rhabditomorpha</taxon>
        <taxon>Rhabditoidea</taxon>
        <taxon>Rhabditidae</taxon>
        <taxon>Mesorhabditinae</taxon>
        <taxon>Mesorhabditis</taxon>
    </lineage>
</organism>
<keyword evidence="5" id="KW-0863">Zinc-finger</keyword>
<evidence type="ECO:0000256" key="10">
    <source>
        <dbReference type="SAM" id="MobiDB-lite"/>
    </source>
</evidence>
<evidence type="ECO:0000259" key="11">
    <source>
        <dbReference type="PROSITE" id="PS50181"/>
    </source>
</evidence>
<feature type="compositionally biased region" description="Basic and acidic residues" evidence="10">
    <location>
        <begin position="109"/>
        <end position="119"/>
    </location>
</feature>
<dbReference type="NCBIfam" id="TIGR03804">
    <property type="entry name" value="para_beta_helix"/>
    <property type="match status" value="2"/>
</dbReference>
<evidence type="ECO:0000313" key="14">
    <source>
        <dbReference type="WBParaSite" id="MBELARI_LOCUS14727"/>
    </source>
</evidence>
<dbReference type="Pfam" id="PF13229">
    <property type="entry name" value="Beta_helix"/>
    <property type="match status" value="2"/>
</dbReference>
<dbReference type="PROSITE" id="PS51157">
    <property type="entry name" value="ZF_UBR"/>
    <property type="match status" value="1"/>
</dbReference>
<feature type="compositionally biased region" description="Polar residues" evidence="10">
    <location>
        <begin position="88"/>
        <end position="104"/>
    </location>
</feature>
<dbReference type="GO" id="GO:0005634">
    <property type="term" value="C:nucleus"/>
    <property type="evidence" value="ECO:0007669"/>
    <property type="project" value="UniProtKB-SubCell"/>
</dbReference>
<evidence type="ECO:0000259" key="12">
    <source>
        <dbReference type="PROSITE" id="PS51157"/>
    </source>
</evidence>
<dbReference type="InterPro" id="IPR012334">
    <property type="entry name" value="Pectin_lyas_fold"/>
</dbReference>
<evidence type="ECO:0000256" key="6">
    <source>
        <dbReference type="ARBA" id="ARBA00022786"/>
    </source>
</evidence>
<reference evidence="14" key="1">
    <citation type="submission" date="2024-02" db="UniProtKB">
        <authorList>
            <consortium name="WormBaseParasite"/>
        </authorList>
    </citation>
    <scope>IDENTIFICATION</scope>
</reference>
<feature type="zinc finger region" description="UBR-type" evidence="9">
    <location>
        <begin position="818"/>
        <end position="889"/>
    </location>
</feature>
<proteinExistence type="predicted"/>
<dbReference type="FunFam" id="2.160.20.10:FF:000005">
    <property type="entry name" value="F-box only protein 11"/>
    <property type="match status" value="1"/>
</dbReference>
<name>A0AAF3EL52_9BILA</name>
<dbReference type="InterPro" id="IPR003126">
    <property type="entry name" value="Znf_UBR"/>
</dbReference>
<feature type="compositionally biased region" description="Polar residues" evidence="10">
    <location>
        <begin position="51"/>
        <end position="64"/>
    </location>
</feature>
<dbReference type="PANTHER" id="PTHR22990:SF20">
    <property type="entry name" value="F-BOX ONLY PROTEIN 11"/>
    <property type="match status" value="1"/>
</dbReference>
<feature type="domain" description="UBR-type" evidence="12">
    <location>
        <begin position="818"/>
        <end position="889"/>
    </location>
</feature>
<sequence>MEDEEMSMDDRPSPKYENVEEGGANNETPLKSIKSCSSSSSSSSLEATAFIGTTSKETSTTNSPITLRSRYTLRRRRSIQQKDEEGSCASTLAATADEQSSLQPTCKRFKADSPGEARKSSHTPEGFLDPPEDGKCYIETLPEELLTKVSSYLYEYDLANLGAVSRRYYRVANDINTWKNLYQEAFEYPTPLYHPCHGKFEFREPARWKEHNAWKESFKQLRYGIHVRPHCAKIYTGQSGRKMLHFETIDTALQHVRAEPSQEKLIFIHQGTYHPQSIAINSSIQMIGAAPAHPVQRRVFIENSNETTLSLGDGSTDAYVGYMTIKFNPDNNSQAVQGVPIGHPHYYALQITDESSPTIDRCIINSTSTVGAAVCVKRAGANPKVRHCSICDCDNVGVYITEYAQGTFEECEIARNQLAGVWVKNYANPFFRKCNIHDGKDVGIFIFEFGQGYFEKCNIHANRISGIEVKNHANPTVVRCEVHHGLTGGIYVHEKGRGQFMENKIYQNAFAGIWITSHSDPTIRKNEIYSGHQGGVYIFSEGRGLIEHNNIYGNALAGIQIRTGSDPIVRLNKIHDGLHGGIYVHEKGKGVIEDNEVYGNTLAGIWVTTGSSPVLRKNRIHSGKQVGVYFYDNGHGLLEENDIFNHSYSGVQIRTGSNPKITRNKIWGGQNGGVLVYNGGLGVLEDNEIFDNAMAGVWIKTDSHPILRRNKIYDGRDGGVCIFNKGRGLLEDNDIYRNAQAGVLISTESNPTLRRNRVFEGRAAGVEITNGATATLEGNQLFHNKFGGLCLATDVRPILRDNKVYENQNAVEKAVSRGQCLFKISSCTSFPMHDFYRCISCNTTERNAICINCIHSCHQGHLVEFVRHDRFFCDCGAGTLERTCRLQTEVRDNDTVYDSATPTETDTQ</sequence>
<dbReference type="InterPro" id="IPR006633">
    <property type="entry name" value="Carb-bd_sugar_hydrolysis-dom"/>
</dbReference>
<evidence type="ECO:0000256" key="3">
    <source>
        <dbReference type="ARBA" id="ARBA00022723"/>
    </source>
</evidence>
<dbReference type="Gene3D" id="2.160.20.10">
    <property type="entry name" value="Single-stranded right-handed beta-helix, Pectin lyase-like"/>
    <property type="match status" value="3"/>
</dbReference>
<evidence type="ECO:0000256" key="4">
    <source>
        <dbReference type="ARBA" id="ARBA00022737"/>
    </source>
</evidence>
<accession>A0AAF3EL52</accession>
<feature type="domain" description="F-box" evidence="11">
    <location>
        <begin position="135"/>
        <end position="181"/>
    </location>
</feature>
<evidence type="ECO:0000256" key="7">
    <source>
        <dbReference type="ARBA" id="ARBA00022833"/>
    </source>
</evidence>
<dbReference type="GO" id="GO:0006511">
    <property type="term" value="P:ubiquitin-dependent protein catabolic process"/>
    <property type="evidence" value="ECO:0007669"/>
    <property type="project" value="TreeGrafter"/>
</dbReference>
<keyword evidence="6" id="KW-0833">Ubl conjugation pathway</keyword>
<dbReference type="SMART" id="SM00710">
    <property type="entry name" value="PbH1"/>
    <property type="match status" value="18"/>
</dbReference>
<dbReference type="AlphaFoldDB" id="A0AAF3EL52"/>
<dbReference type="PANTHER" id="PTHR22990">
    <property type="entry name" value="F-BOX ONLY PROTEIN"/>
    <property type="match status" value="1"/>
</dbReference>
<feature type="compositionally biased region" description="Low complexity" evidence="10">
    <location>
        <begin position="35"/>
        <end position="44"/>
    </location>
</feature>
<dbReference type="Gene3D" id="1.20.1280.50">
    <property type="match status" value="1"/>
</dbReference>
<keyword evidence="13" id="KW-1185">Reference proteome</keyword>
<dbReference type="GO" id="GO:0008270">
    <property type="term" value="F:zinc ion binding"/>
    <property type="evidence" value="ECO:0007669"/>
    <property type="project" value="UniProtKB-KW"/>
</dbReference>
<comment type="pathway">
    <text evidence="2">Protein modification; protein ubiquitination.</text>
</comment>
<keyword evidence="8" id="KW-0539">Nucleus</keyword>
<dbReference type="InterPro" id="IPR047504">
    <property type="entry name" value="FBXO11_UBR-box"/>
</dbReference>
<evidence type="ECO:0000256" key="2">
    <source>
        <dbReference type="ARBA" id="ARBA00004906"/>
    </source>
</evidence>
<dbReference type="SUPFAM" id="SSF51126">
    <property type="entry name" value="Pectin lyase-like"/>
    <property type="match status" value="3"/>
</dbReference>
<evidence type="ECO:0000256" key="8">
    <source>
        <dbReference type="ARBA" id="ARBA00023242"/>
    </source>
</evidence>
<keyword evidence="3" id="KW-0479">Metal-binding</keyword>
<dbReference type="SMART" id="SM00722">
    <property type="entry name" value="CASH"/>
    <property type="match status" value="3"/>
</dbReference>
<dbReference type="InterPro" id="IPR001810">
    <property type="entry name" value="F-box_dom"/>
</dbReference>
<dbReference type="InterPro" id="IPR022441">
    <property type="entry name" value="Para_beta_helix_rpt-2"/>
</dbReference>
<dbReference type="CDD" id="cd19676">
    <property type="entry name" value="UBR-box_UBR6_FBXO11"/>
    <property type="match status" value="1"/>
</dbReference>
<feature type="compositionally biased region" description="Basic and acidic residues" evidence="10">
    <location>
        <begin position="8"/>
        <end position="18"/>
    </location>
</feature>
<evidence type="ECO:0000256" key="1">
    <source>
        <dbReference type="ARBA" id="ARBA00004123"/>
    </source>
</evidence>
<dbReference type="InterPro" id="IPR011050">
    <property type="entry name" value="Pectin_lyase_fold/virulence"/>
</dbReference>